<evidence type="ECO:0000313" key="2">
    <source>
        <dbReference type="Proteomes" id="UP000235145"/>
    </source>
</evidence>
<reference evidence="1 2" key="1">
    <citation type="journal article" date="2017" name="Nat. Commun.">
        <title>Genome assembly with in vitro proximity ligation data and whole-genome triplication in lettuce.</title>
        <authorList>
            <person name="Reyes-Chin-Wo S."/>
            <person name="Wang Z."/>
            <person name="Yang X."/>
            <person name="Kozik A."/>
            <person name="Arikit S."/>
            <person name="Song C."/>
            <person name="Xia L."/>
            <person name="Froenicke L."/>
            <person name="Lavelle D.O."/>
            <person name="Truco M.J."/>
            <person name="Xia R."/>
            <person name="Zhu S."/>
            <person name="Xu C."/>
            <person name="Xu H."/>
            <person name="Xu X."/>
            <person name="Cox K."/>
            <person name="Korf I."/>
            <person name="Meyers B.C."/>
            <person name="Michelmore R.W."/>
        </authorList>
    </citation>
    <scope>NUCLEOTIDE SEQUENCE [LARGE SCALE GENOMIC DNA]</scope>
    <source>
        <strain evidence="2">cv. Salinas</strain>
        <tissue evidence="1">Seedlings</tissue>
    </source>
</reference>
<keyword evidence="2" id="KW-1185">Reference proteome</keyword>
<name>A0A9R1V9D7_LACSA</name>
<evidence type="ECO:0000313" key="1">
    <source>
        <dbReference type="EMBL" id="KAJ0201838.1"/>
    </source>
</evidence>
<comment type="caution">
    <text evidence="1">The sequence shown here is derived from an EMBL/GenBank/DDBJ whole genome shotgun (WGS) entry which is preliminary data.</text>
</comment>
<organism evidence="1 2">
    <name type="scientific">Lactuca sativa</name>
    <name type="common">Garden lettuce</name>
    <dbReference type="NCBI Taxonomy" id="4236"/>
    <lineage>
        <taxon>Eukaryota</taxon>
        <taxon>Viridiplantae</taxon>
        <taxon>Streptophyta</taxon>
        <taxon>Embryophyta</taxon>
        <taxon>Tracheophyta</taxon>
        <taxon>Spermatophyta</taxon>
        <taxon>Magnoliopsida</taxon>
        <taxon>eudicotyledons</taxon>
        <taxon>Gunneridae</taxon>
        <taxon>Pentapetalae</taxon>
        <taxon>asterids</taxon>
        <taxon>campanulids</taxon>
        <taxon>Asterales</taxon>
        <taxon>Asteraceae</taxon>
        <taxon>Cichorioideae</taxon>
        <taxon>Cichorieae</taxon>
        <taxon>Lactucinae</taxon>
        <taxon>Lactuca</taxon>
    </lineage>
</organism>
<dbReference type="EMBL" id="NBSK02000006">
    <property type="protein sequence ID" value="KAJ0201838.1"/>
    <property type="molecule type" value="Genomic_DNA"/>
</dbReference>
<sequence length="245" mass="28464">MFVVVAIEGNNHTIPIAFGLVVENNPYYLVPYEIRRSSEIGSCIQHVLSDSYQGYTSNSVFKYMLTRGFSGRTIQPLFWMTSNSYIVSDFEENFRLMLVKCLPTSVMRNDARDYFPNIRWNVVNIDVLNFFVLSVNQCNVPMIMLTEETRDYIQRTFDERRLMTASLTTVLTPYVKMMLHKRMQKFVRWQATKIPLEIPSSLPSDIYGLGIACGHAIATSRHLNVHELPDMVQIYYQVDVFHIAY</sequence>
<gene>
    <name evidence="1" type="ORF">LSAT_V11C600312100</name>
</gene>
<accession>A0A9R1V9D7</accession>
<protein>
    <submittedName>
        <fullName evidence="1">Uncharacterized protein</fullName>
    </submittedName>
</protein>
<proteinExistence type="predicted"/>
<dbReference type="Proteomes" id="UP000235145">
    <property type="component" value="Unassembled WGS sequence"/>
</dbReference>
<dbReference type="AlphaFoldDB" id="A0A9R1V9D7"/>